<feature type="compositionally biased region" description="Gly residues" evidence="2">
    <location>
        <begin position="41"/>
        <end position="69"/>
    </location>
</feature>
<evidence type="ECO:0000256" key="2">
    <source>
        <dbReference type="SAM" id="MobiDB-lite"/>
    </source>
</evidence>
<feature type="non-terminal residue" evidence="4">
    <location>
        <position position="95"/>
    </location>
</feature>
<dbReference type="Proteomes" id="UP000780801">
    <property type="component" value="Unassembled WGS sequence"/>
</dbReference>
<dbReference type="Pfam" id="PF13865">
    <property type="entry name" value="FoP_duplication"/>
    <property type="match status" value="1"/>
</dbReference>
<proteinExistence type="predicted"/>
<dbReference type="EMBL" id="JAABOA010006592">
    <property type="protein sequence ID" value="KAF9557730.1"/>
    <property type="molecule type" value="Genomic_DNA"/>
</dbReference>
<dbReference type="AlphaFoldDB" id="A0A9P6FJ64"/>
<dbReference type="InterPro" id="IPR025715">
    <property type="entry name" value="FoP_C"/>
</dbReference>
<sequence>LPMKIEMVVASGAAPVVFTPPPVPSMYVRPVFRPQNRGRGGHIGNSGRGRAGGNRGGRSSGVSGGSGGGGERKESKTVEQLDAEMNEYNMQVDDS</sequence>
<evidence type="ECO:0000313" key="4">
    <source>
        <dbReference type="EMBL" id="KAF9557730.1"/>
    </source>
</evidence>
<evidence type="ECO:0000313" key="5">
    <source>
        <dbReference type="Proteomes" id="UP000780801"/>
    </source>
</evidence>
<feature type="domain" description="Chromatin target of PRMT1 protein C-terminal" evidence="3">
    <location>
        <begin position="28"/>
        <end position="93"/>
    </location>
</feature>
<evidence type="ECO:0000259" key="3">
    <source>
        <dbReference type="SMART" id="SM01218"/>
    </source>
</evidence>
<reference evidence="4" key="1">
    <citation type="journal article" date="2020" name="Fungal Divers.">
        <title>Resolving the Mortierellaceae phylogeny through synthesis of multi-gene phylogenetics and phylogenomics.</title>
        <authorList>
            <person name="Vandepol N."/>
            <person name="Liber J."/>
            <person name="Desiro A."/>
            <person name="Na H."/>
            <person name="Kennedy M."/>
            <person name="Barry K."/>
            <person name="Grigoriev I.V."/>
            <person name="Miller A.N."/>
            <person name="O'Donnell K."/>
            <person name="Stajich J.E."/>
            <person name="Bonito G."/>
        </authorList>
    </citation>
    <scope>NUCLEOTIDE SEQUENCE</scope>
    <source>
        <strain evidence="4">KOD1015</strain>
    </source>
</reference>
<protein>
    <recommendedName>
        <fullName evidence="3">Chromatin target of PRMT1 protein C-terminal domain-containing protein</fullName>
    </recommendedName>
</protein>
<feature type="compositionally biased region" description="Basic and acidic residues" evidence="2">
    <location>
        <begin position="70"/>
        <end position="79"/>
    </location>
</feature>
<gene>
    <name evidence="4" type="ORF">BGW38_009144</name>
</gene>
<accession>A0A9P6FJ64</accession>
<feature type="region of interest" description="Disordered" evidence="2">
    <location>
        <begin position="29"/>
        <end position="95"/>
    </location>
</feature>
<name>A0A9P6FJ64_9FUNG</name>
<dbReference type="SMART" id="SM01218">
    <property type="entry name" value="FoP_duplication"/>
    <property type="match status" value="1"/>
</dbReference>
<evidence type="ECO:0000256" key="1">
    <source>
        <dbReference type="ARBA" id="ARBA00022884"/>
    </source>
</evidence>
<keyword evidence="1" id="KW-0694">RNA-binding</keyword>
<dbReference type="GO" id="GO:0003723">
    <property type="term" value="F:RNA binding"/>
    <property type="evidence" value="ECO:0007669"/>
    <property type="project" value="UniProtKB-KW"/>
</dbReference>
<keyword evidence="5" id="KW-1185">Reference proteome</keyword>
<comment type="caution">
    <text evidence="4">The sequence shown here is derived from an EMBL/GenBank/DDBJ whole genome shotgun (WGS) entry which is preliminary data.</text>
</comment>
<organism evidence="4 5">
    <name type="scientific">Lunasporangiospora selenospora</name>
    <dbReference type="NCBI Taxonomy" id="979761"/>
    <lineage>
        <taxon>Eukaryota</taxon>
        <taxon>Fungi</taxon>
        <taxon>Fungi incertae sedis</taxon>
        <taxon>Mucoromycota</taxon>
        <taxon>Mortierellomycotina</taxon>
        <taxon>Mortierellomycetes</taxon>
        <taxon>Mortierellales</taxon>
        <taxon>Mortierellaceae</taxon>
        <taxon>Lunasporangiospora</taxon>
    </lineage>
</organism>